<dbReference type="EMBL" id="MSFN02000008">
    <property type="protein sequence ID" value="PTU18111.1"/>
    <property type="molecule type" value="Genomic_DNA"/>
</dbReference>
<feature type="domain" description="AP complex mu/sigma subunit" evidence="10">
    <location>
        <begin position="1"/>
        <end position="151"/>
    </location>
</feature>
<keyword evidence="6" id="KW-0689">Ribosomal protein</keyword>
<dbReference type="InterPro" id="IPR011012">
    <property type="entry name" value="Longin-like_dom_sf"/>
</dbReference>
<evidence type="ECO:0008006" key="14">
    <source>
        <dbReference type="Google" id="ProtNLM"/>
    </source>
</evidence>
<keyword evidence="4" id="KW-0813">Transport</keyword>
<comment type="caution">
    <text evidence="12">The sequence shown here is derived from an EMBL/GenBank/DDBJ whole genome shotgun (WGS) entry which is preliminary data.</text>
</comment>
<dbReference type="GO" id="GO:0042254">
    <property type="term" value="P:ribosome biogenesis"/>
    <property type="evidence" value="ECO:0007669"/>
    <property type="project" value="InterPro"/>
</dbReference>
<evidence type="ECO:0000256" key="2">
    <source>
        <dbReference type="ARBA" id="ARBA00006972"/>
    </source>
</evidence>
<evidence type="ECO:0000256" key="6">
    <source>
        <dbReference type="ARBA" id="ARBA00022980"/>
    </source>
</evidence>
<dbReference type="Pfam" id="PF01217">
    <property type="entry name" value="Clat_adaptor_s"/>
    <property type="match status" value="1"/>
</dbReference>
<comment type="similarity">
    <text evidence="2">Belongs to the adaptor complexes small subunit family.</text>
</comment>
<dbReference type="GO" id="GO:0015031">
    <property type="term" value="P:protein transport"/>
    <property type="evidence" value="ECO:0007669"/>
    <property type="project" value="UniProtKB-KW"/>
</dbReference>
<dbReference type="InterPro" id="IPR004038">
    <property type="entry name" value="Ribosomal_eL8/eL30/eS12/Gad45"/>
</dbReference>
<dbReference type="InterPro" id="IPR022775">
    <property type="entry name" value="AP_mu_sigma_su"/>
</dbReference>
<reference evidence="12 13" key="1">
    <citation type="journal article" date="2018" name="Proc. Natl. Acad. Sci. U.S.A.">
        <title>Linking secondary metabolites to gene clusters through genome sequencing of six diverse Aspergillus species.</title>
        <authorList>
            <person name="Kaerboelling I."/>
            <person name="Vesth T.C."/>
            <person name="Frisvad J.C."/>
            <person name="Nybo J.L."/>
            <person name="Theobald S."/>
            <person name="Kuo A."/>
            <person name="Bowyer P."/>
            <person name="Matsuda Y."/>
            <person name="Mondo S."/>
            <person name="Lyhne E.K."/>
            <person name="Kogle M.E."/>
            <person name="Clum A."/>
            <person name="Lipzen A."/>
            <person name="Salamov A."/>
            <person name="Ngan C.Y."/>
            <person name="Daum C."/>
            <person name="Chiniquy J."/>
            <person name="Barry K."/>
            <person name="LaButti K."/>
            <person name="Haridas S."/>
            <person name="Simmons B.A."/>
            <person name="Magnuson J.K."/>
            <person name="Mortensen U.H."/>
            <person name="Larsen T.O."/>
            <person name="Grigoriev I.V."/>
            <person name="Baker S.E."/>
            <person name="Andersen M.R."/>
        </authorList>
    </citation>
    <scope>NUCLEOTIDE SEQUENCE [LARGE SCALE GENOMIC DNA]</scope>
    <source>
        <strain evidence="12 13">IBT 24754</strain>
    </source>
</reference>
<comment type="subcellular location">
    <subcellularLocation>
        <location evidence="1">Endomembrane system</location>
    </subcellularLocation>
</comment>
<dbReference type="Proteomes" id="UP000244073">
    <property type="component" value="Unassembled WGS sequence"/>
</dbReference>
<dbReference type="GO" id="GO:1990904">
    <property type="term" value="C:ribonucleoprotein complex"/>
    <property type="evidence" value="ECO:0007669"/>
    <property type="project" value="UniProtKB-KW"/>
</dbReference>
<feature type="domain" description="Ribosomal protein eL8/eL30/eS12/Gadd45" evidence="11">
    <location>
        <begin position="274"/>
        <end position="365"/>
    </location>
</feature>
<dbReference type="SUPFAM" id="SSF64356">
    <property type="entry name" value="SNARE-like"/>
    <property type="match status" value="1"/>
</dbReference>
<dbReference type="GO" id="GO:0005840">
    <property type="term" value="C:ribosome"/>
    <property type="evidence" value="ECO:0007669"/>
    <property type="project" value="UniProtKB-KW"/>
</dbReference>
<evidence type="ECO:0000259" key="11">
    <source>
        <dbReference type="Pfam" id="PF01248"/>
    </source>
</evidence>
<dbReference type="FunFam" id="3.30.450.60:FF:000001">
    <property type="entry name" value="AP complex subunit sigma"/>
    <property type="match status" value="1"/>
</dbReference>
<dbReference type="Gene3D" id="3.30.1330.30">
    <property type="match status" value="1"/>
</dbReference>
<keyword evidence="7" id="KW-0472">Membrane</keyword>
<sequence>MINAVLVFNNNGQPRLTKFYTQIDTQTKQSLIAQIYELVAQRPSTACNFLPLPPILARGASSNTSTGPSDAPTQITYRTYATLSFIMISTATESPLALIDLIQVFVEALDRIFENVCELDLIFGYETMHAVLSEMIVGGVVVETNIDKIVAGPPKSGKKAAPLPYPQGKAGAGKKGPKNPLIERRPRNFGIGQDIQPKRNLSRFVKWPEYVRLQRQKKVLNLRLKVPPSIAQFQSTLDRNTAAQTFKFLNKYRPETKAEKKERLLAEATAVAEGKKKEDVSKKPYNVKYGLNHVVGLVENKKASLVLIAHDVDPIELVVFLPALCRKMGVPYAIVKGKARLGTVVHKKTAAVLALTEVRAEDKAEFAKLLSAVKEGYSDKHEESRRHWGGGIMGPKAVARQEKKRKAAEAAIRV</sequence>
<accession>A0A2T5LPB2</accession>
<dbReference type="SUPFAM" id="SSF55315">
    <property type="entry name" value="L30e-like"/>
    <property type="match status" value="1"/>
</dbReference>
<dbReference type="GeneID" id="63815943"/>
<dbReference type="InterPro" id="IPR001921">
    <property type="entry name" value="Ribosomal_eL8_euk"/>
</dbReference>
<organism evidence="12 13">
    <name type="scientific">Aspergillus ochraceoroseus IBT 24754</name>
    <dbReference type="NCBI Taxonomy" id="1392256"/>
    <lineage>
        <taxon>Eukaryota</taxon>
        <taxon>Fungi</taxon>
        <taxon>Dikarya</taxon>
        <taxon>Ascomycota</taxon>
        <taxon>Pezizomycotina</taxon>
        <taxon>Eurotiomycetes</taxon>
        <taxon>Eurotiomycetidae</taxon>
        <taxon>Eurotiales</taxon>
        <taxon>Aspergillaceae</taxon>
        <taxon>Aspergillus</taxon>
        <taxon>Aspergillus subgen. Nidulantes</taxon>
    </lineage>
</organism>
<name>A0A2T5LPB2_9EURO</name>
<evidence type="ECO:0000256" key="8">
    <source>
        <dbReference type="ARBA" id="ARBA00023274"/>
    </source>
</evidence>
<dbReference type="InterPro" id="IPR018492">
    <property type="entry name" value="Ribosomal_eL8/Nhp2"/>
</dbReference>
<dbReference type="RefSeq" id="XP_040749503.1">
    <property type="nucleotide sequence ID" value="XM_040899061.1"/>
</dbReference>
<evidence type="ECO:0000256" key="4">
    <source>
        <dbReference type="ARBA" id="ARBA00022448"/>
    </source>
</evidence>
<evidence type="ECO:0000313" key="12">
    <source>
        <dbReference type="EMBL" id="PTU18111.1"/>
    </source>
</evidence>
<evidence type="ECO:0000256" key="7">
    <source>
        <dbReference type="ARBA" id="ARBA00023136"/>
    </source>
</evidence>
<dbReference type="Gene3D" id="3.30.450.60">
    <property type="match status" value="1"/>
</dbReference>
<proteinExistence type="inferred from homology"/>
<dbReference type="PANTHER" id="PTHR11753">
    <property type="entry name" value="ADAPTOR COMPLEXES SMALL SUBUNIT FAMILY"/>
    <property type="match status" value="1"/>
</dbReference>
<dbReference type="FunFam" id="3.30.1330.30:FF:000003">
    <property type="entry name" value="60S ribosomal protein L7a"/>
    <property type="match status" value="1"/>
</dbReference>
<dbReference type="GO" id="GO:0012505">
    <property type="term" value="C:endomembrane system"/>
    <property type="evidence" value="ECO:0007669"/>
    <property type="project" value="UniProtKB-SubCell"/>
</dbReference>
<keyword evidence="5" id="KW-0653">Protein transport</keyword>
<evidence type="ECO:0000256" key="3">
    <source>
        <dbReference type="ARBA" id="ARBA00007337"/>
    </source>
</evidence>
<feature type="region of interest" description="Disordered" evidence="9">
    <location>
        <begin position="153"/>
        <end position="185"/>
    </location>
</feature>
<evidence type="ECO:0000313" key="13">
    <source>
        <dbReference type="Proteomes" id="UP000244073"/>
    </source>
</evidence>
<dbReference type="InterPro" id="IPR004037">
    <property type="entry name" value="Ribosomal_eL8-like_CS"/>
</dbReference>
<dbReference type="VEuPathDB" id="FungiDB:P175DRAFT_0518521"/>
<dbReference type="OrthoDB" id="29563at2759"/>
<keyword evidence="8" id="KW-0687">Ribonucleoprotein</keyword>
<evidence type="ECO:0000259" key="10">
    <source>
        <dbReference type="Pfam" id="PF01217"/>
    </source>
</evidence>
<dbReference type="Pfam" id="PF01248">
    <property type="entry name" value="Ribosomal_L7Ae"/>
    <property type="match status" value="1"/>
</dbReference>
<dbReference type="AlphaFoldDB" id="A0A2T5LPB2"/>
<evidence type="ECO:0000256" key="5">
    <source>
        <dbReference type="ARBA" id="ARBA00022927"/>
    </source>
</evidence>
<protein>
    <recommendedName>
        <fullName evidence="14">60S ribosomal protein L8</fullName>
    </recommendedName>
</protein>
<dbReference type="InterPro" id="IPR029064">
    <property type="entry name" value="Ribosomal_eL30-like_sf"/>
</dbReference>
<evidence type="ECO:0000256" key="1">
    <source>
        <dbReference type="ARBA" id="ARBA00004308"/>
    </source>
</evidence>
<evidence type="ECO:0000256" key="9">
    <source>
        <dbReference type="SAM" id="MobiDB-lite"/>
    </source>
</evidence>
<dbReference type="InterPro" id="IPR016635">
    <property type="entry name" value="AP_complex_ssu"/>
</dbReference>
<dbReference type="PRINTS" id="PR00882">
    <property type="entry name" value="RIBOSOMALL7A"/>
</dbReference>
<dbReference type="PRINTS" id="PR00881">
    <property type="entry name" value="L7ARS6FAMILY"/>
</dbReference>
<dbReference type="PROSITE" id="PS01082">
    <property type="entry name" value="RIBOSOMAL_L7AE"/>
    <property type="match status" value="1"/>
</dbReference>
<comment type="similarity">
    <text evidence="3">Belongs to the eukaryotic ribosomal protein eL8 family.</text>
</comment>
<gene>
    <name evidence="12" type="ORF">P175DRAFT_0518521</name>
</gene>